<dbReference type="Proteomes" id="UP000318693">
    <property type="component" value="Unassembled WGS sequence"/>
</dbReference>
<organism evidence="2 3">
    <name type="scientific">Georgenia yuyongxinii</name>
    <dbReference type="NCBI Taxonomy" id="2589797"/>
    <lineage>
        <taxon>Bacteria</taxon>
        <taxon>Bacillati</taxon>
        <taxon>Actinomycetota</taxon>
        <taxon>Actinomycetes</taxon>
        <taxon>Micrococcales</taxon>
        <taxon>Bogoriellaceae</taxon>
        <taxon>Georgenia</taxon>
    </lineage>
</organism>
<evidence type="ECO:0000313" key="3">
    <source>
        <dbReference type="Proteomes" id="UP000318693"/>
    </source>
</evidence>
<dbReference type="RefSeq" id="WP_143418545.1">
    <property type="nucleotide sequence ID" value="NZ_VJXR01000028.1"/>
</dbReference>
<accession>A0A552WR35</accession>
<sequence>MTGAMLAMVGAALCAVVVLLLVLGERRPDGGWYAWLRDSVQAWRSDELAAAKLQPQGSAVRDTPLEDLFSLGAAGDQPAYARPEELRDRLDQARQQARSLARR</sequence>
<feature type="compositionally biased region" description="Low complexity" evidence="1">
    <location>
        <begin position="93"/>
        <end position="103"/>
    </location>
</feature>
<gene>
    <name evidence="2" type="ORF">FJ693_10805</name>
</gene>
<proteinExistence type="predicted"/>
<feature type="compositionally biased region" description="Basic and acidic residues" evidence="1">
    <location>
        <begin position="82"/>
        <end position="92"/>
    </location>
</feature>
<dbReference type="EMBL" id="VJXR01000028">
    <property type="protein sequence ID" value="TRW45177.1"/>
    <property type="molecule type" value="Genomic_DNA"/>
</dbReference>
<feature type="region of interest" description="Disordered" evidence="1">
    <location>
        <begin position="74"/>
        <end position="103"/>
    </location>
</feature>
<name>A0A552WR35_9MICO</name>
<evidence type="ECO:0000256" key="1">
    <source>
        <dbReference type="SAM" id="MobiDB-lite"/>
    </source>
</evidence>
<keyword evidence="3" id="KW-1185">Reference proteome</keyword>
<evidence type="ECO:0000313" key="2">
    <source>
        <dbReference type="EMBL" id="TRW45177.1"/>
    </source>
</evidence>
<protein>
    <submittedName>
        <fullName evidence="2">Uncharacterized protein</fullName>
    </submittedName>
</protein>
<dbReference type="AlphaFoldDB" id="A0A552WR35"/>
<reference evidence="2 3" key="1">
    <citation type="submission" date="2019-07" db="EMBL/GenBank/DDBJ databases">
        <title>Georgenia wutianyii sp. nov. and Georgenia *** sp. nov. isolated from plateau pika (Ochotona curzoniae) in the Qinghai-Tibet plateau of China.</title>
        <authorList>
            <person name="Tian Z."/>
        </authorList>
    </citation>
    <scope>NUCLEOTIDE SEQUENCE [LARGE SCALE GENOMIC DNA]</scope>
    <source>
        <strain evidence="2 3">Z446</strain>
    </source>
</reference>
<comment type="caution">
    <text evidence="2">The sequence shown here is derived from an EMBL/GenBank/DDBJ whole genome shotgun (WGS) entry which is preliminary data.</text>
</comment>